<evidence type="ECO:0000313" key="3">
    <source>
        <dbReference type="Proteomes" id="UP001172673"/>
    </source>
</evidence>
<gene>
    <name evidence="2" type="ORF">H2200_010236</name>
</gene>
<dbReference type="EMBL" id="JAPDRK010000016">
    <property type="protein sequence ID" value="KAJ9605579.1"/>
    <property type="molecule type" value="Genomic_DNA"/>
</dbReference>
<protein>
    <submittedName>
        <fullName evidence="2">Uncharacterized protein</fullName>
    </submittedName>
</protein>
<name>A0AA38X2F0_9EURO</name>
<comment type="caution">
    <text evidence="2">The sequence shown here is derived from an EMBL/GenBank/DDBJ whole genome shotgun (WGS) entry which is preliminary data.</text>
</comment>
<feature type="region of interest" description="Disordered" evidence="1">
    <location>
        <begin position="27"/>
        <end position="58"/>
    </location>
</feature>
<dbReference type="AlphaFoldDB" id="A0AA38X2F0"/>
<evidence type="ECO:0000256" key="1">
    <source>
        <dbReference type="SAM" id="MobiDB-lite"/>
    </source>
</evidence>
<evidence type="ECO:0000313" key="2">
    <source>
        <dbReference type="EMBL" id="KAJ9605579.1"/>
    </source>
</evidence>
<sequence length="347" mass="38733">MEPDSATEMSSFTIDQYRLLLTANAPAISPNTHAPPGARGRRNSVSTESPSTFEQPTTREGLESAFALLGLTDGEDQTQKSLKDLDTLAKAMSFTKLDHDLFLRKPNPENLFALQITLMRNSQVVTNKWSDGRLLFTVIEGLKEGKLDWCFDSSGLKLAPARSRLIKVLKKPRENEYYATFVQIKGDGDTASLVVWVDGVPLRTKRYWRTKRGKNASELLLLAGEKSSTKAGRAKLESVQQLQQYHVIDPSRTRIPPTNISFVNKQVHAEANTILYGSNKFSYIMDVVRRVNEPFMDSLRNGISPLNSSKIKKLEMTVPHSAVVGPDSHPFAGKFEWMGARPVHTEA</sequence>
<organism evidence="2 3">
    <name type="scientific">Cladophialophora chaetospira</name>
    <dbReference type="NCBI Taxonomy" id="386627"/>
    <lineage>
        <taxon>Eukaryota</taxon>
        <taxon>Fungi</taxon>
        <taxon>Dikarya</taxon>
        <taxon>Ascomycota</taxon>
        <taxon>Pezizomycotina</taxon>
        <taxon>Eurotiomycetes</taxon>
        <taxon>Chaetothyriomycetidae</taxon>
        <taxon>Chaetothyriales</taxon>
        <taxon>Herpotrichiellaceae</taxon>
        <taxon>Cladophialophora</taxon>
    </lineage>
</organism>
<reference evidence="2" key="1">
    <citation type="submission" date="2022-10" db="EMBL/GenBank/DDBJ databases">
        <title>Culturing micro-colonial fungi from biological soil crusts in the Mojave desert and describing Neophaeococcomyces mojavensis, and introducing the new genera and species Taxawa tesnikishii.</title>
        <authorList>
            <person name="Kurbessoian T."/>
            <person name="Stajich J.E."/>
        </authorList>
    </citation>
    <scope>NUCLEOTIDE SEQUENCE</scope>
    <source>
        <strain evidence="2">TK_41</strain>
    </source>
</reference>
<proteinExistence type="predicted"/>
<dbReference type="Proteomes" id="UP001172673">
    <property type="component" value="Unassembled WGS sequence"/>
</dbReference>
<feature type="compositionally biased region" description="Polar residues" evidence="1">
    <location>
        <begin position="43"/>
        <end position="58"/>
    </location>
</feature>
<keyword evidence="3" id="KW-1185">Reference proteome</keyword>
<accession>A0AA38X2F0</accession>